<dbReference type="OrthoDB" id="10031925at2759"/>
<keyword evidence="2" id="KW-1185">Reference proteome</keyword>
<evidence type="ECO:0000313" key="2">
    <source>
        <dbReference type="Proteomes" id="UP000507470"/>
    </source>
</evidence>
<reference evidence="1 2" key="1">
    <citation type="submission" date="2020-06" db="EMBL/GenBank/DDBJ databases">
        <authorList>
            <person name="Li R."/>
            <person name="Bekaert M."/>
        </authorList>
    </citation>
    <scope>NUCLEOTIDE SEQUENCE [LARGE SCALE GENOMIC DNA]</scope>
    <source>
        <strain evidence="2">wild</strain>
    </source>
</reference>
<accession>A0A6J8BLV3</accession>
<dbReference type="AlphaFoldDB" id="A0A6J8BLV3"/>
<name>A0A6J8BLV3_MYTCO</name>
<dbReference type="EMBL" id="CACVKT020003447">
    <property type="protein sequence ID" value="CAC5383794.1"/>
    <property type="molecule type" value="Genomic_DNA"/>
</dbReference>
<gene>
    <name evidence="1" type="ORF">MCOR_19501</name>
</gene>
<organism evidence="1 2">
    <name type="scientific">Mytilus coruscus</name>
    <name type="common">Sea mussel</name>
    <dbReference type="NCBI Taxonomy" id="42192"/>
    <lineage>
        <taxon>Eukaryota</taxon>
        <taxon>Metazoa</taxon>
        <taxon>Spiralia</taxon>
        <taxon>Lophotrochozoa</taxon>
        <taxon>Mollusca</taxon>
        <taxon>Bivalvia</taxon>
        <taxon>Autobranchia</taxon>
        <taxon>Pteriomorphia</taxon>
        <taxon>Mytilida</taxon>
        <taxon>Mytiloidea</taxon>
        <taxon>Mytilidae</taxon>
        <taxon>Mytilinae</taxon>
        <taxon>Mytilus</taxon>
    </lineage>
</organism>
<evidence type="ECO:0000313" key="1">
    <source>
        <dbReference type="EMBL" id="CAC5383794.1"/>
    </source>
</evidence>
<protein>
    <submittedName>
        <fullName evidence="1">Uncharacterized protein</fullName>
    </submittedName>
</protein>
<dbReference type="InterPro" id="IPR036397">
    <property type="entry name" value="RNaseH_sf"/>
</dbReference>
<proteinExistence type="predicted"/>
<dbReference type="Gene3D" id="3.30.420.10">
    <property type="entry name" value="Ribonuclease H-like superfamily/Ribonuclease H"/>
    <property type="match status" value="1"/>
</dbReference>
<dbReference type="GO" id="GO:0003676">
    <property type="term" value="F:nucleic acid binding"/>
    <property type="evidence" value="ECO:0007669"/>
    <property type="project" value="InterPro"/>
</dbReference>
<dbReference type="Proteomes" id="UP000507470">
    <property type="component" value="Unassembled WGS sequence"/>
</dbReference>
<sequence length="197" mass="22662">MIPTNNTSDGNDILVKFMSEQNKMGFLHMIIMGDFNHPEKALEGWNTDGKQTFRLGSQYTTYIFDDEFLRPQLLALAKSSNQTPKYVLDKISRERVNAILRIPSNHPYLNPTELIQNQKKQCFASRNVIHSIDDVFKLAHEEVAEPTVSNWQKTCRNVTNVEVEYRKRDIVIDKQVESLIINLADSSDTESDNDDNV</sequence>